<dbReference type="Gene3D" id="1.10.1040.50">
    <property type="match status" value="1"/>
</dbReference>
<dbReference type="InterPro" id="IPR006108">
    <property type="entry name" value="3HC_DH_C"/>
</dbReference>
<comment type="subcellular location">
    <subcellularLocation>
        <location evidence="1">Peroxisome</location>
    </subcellularLocation>
</comment>
<gene>
    <name evidence="18" type="primary">fadB_1</name>
    <name evidence="18" type="ORF">POI8812_00120</name>
</gene>
<evidence type="ECO:0000256" key="6">
    <source>
        <dbReference type="ARBA" id="ARBA00022963"/>
    </source>
</evidence>
<dbReference type="InterPro" id="IPR001753">
    <property type="entry name" value="Enoyl-CoA_hydra/iso"/>
</dbReference>
<keyword evidence="9" id="KW-0443">Lipid metabolism</keyword>
<keyword evidence="19" id="KW-1185">Reference proteome</keyword>
<dbReference type="GO" id="GO:0003857">
    <property type="term" value="F:(3S)-3-hydroxyacyl-CoA dehydrogenase (NAD+) activity"/>
    <property type="evidence" value="ECO:0007669"/>
    <property type="project" value="UniProtKB-EC"/>
</dbReference>
<dbReference type="InterPro" id="IPR036291">
    <property type="entry name" value="NAD(P)-bd_dom_sf"/>
</dbReference>
<dbReference type="Gene3D" id="3.40.50.720">
    <property type="entry name" value="NAD(P)-binding Rossmann-like Domain"/>
    <property type="match status" value="1"/>
</dbReference>
<keyword evidence="13" id="KW-0511">Multifunctional enzyme</keyword>
<dbReference type="InterPro" id="IPR008927">
    <property type="entry name" value="6-PGluconate_DH-like_C_sf"/>
</dbReference>
<dbReference type="FunFam" id="3.40.50.720:FF:000009">
    <property type="entry name" value="Fatty oxidation complex, alpha subunit"/>
    <property type="match status" value="1"/>
</dbReference>
<dbReference type="PROSITE" id="PS00166">
    <property type="entry name" value="ENOYL_COA_HYDRATASE"/>
    <property type="match status" value="1"/>
</dbReference>
<comment type="subunit">
    <text evidence="4">Monomer.</text>
</comment>
<comment type="similarity">
    <text evidence="15">Belongs to the enoyl-CoA hydratase/isomerase family.</text>
</comment>
<dbReference type="Pfam" id="PF00378">
    <property type="entry name" value="ECH_1"/>
    <property type="match status" value="1"/>
</dbReference>
<dbReference type="SUPFAM" id="SSF51735">
    <property type="entry name" value="NAD(P)-binding Rossmann-fold domains"/>
    <property type="match status" value="1"/>
</dbReference>
<evidence type="ECO:0000256" key="3">
    <source>
        <dbReference type="ARBA" id="ARBA00008750"/>
    </source>
</evidence>
<dbReference type="EMBL" id="OMKW01000001">
    <property type="protein sequence ID" value="SPF27825.1"/>
    <property type="molecule type" value="Genomic_DNA"/>
</dbReference>
<comment type="pathway">
    <text evidence="2">Lipid metabolism; fatty acid beta-oxidation.</text>
</comment>
<dbReference type="InterPro" id="IPR029045">
    <property type="entry name" value="ClpP/crotonase-like_dom_sf"/>
</dbReference>
<dbReference type="UniPathway" id="UPA00659"/>
<evidence type="ECO:0000256" key="12">
    <source>
        <dbReference type="ARBA" id="ARBA00023239"/>
    </source>
</evidence>
<evidence type="ECO:0000256" key="10">
    <source>
        <dbReference type="ARBA" id="ARBA00023140"/>
    </source>
</evidence>
<dbReference type="FunFam" id="1.10.1040.50:FF:000006">
    <property type="entry name" value="Peroxisomal bifunctional enzyme"/>
    <property type="match status" value="1"/>
</dbReference>
<dbReference type="GO" id="GO:0004300">
    <property type="term" value="F:enoyl-CoA hydratase activity"/>
    <property type="evidence" value="ECO:0007669"/>
    <property type="project" value="UniProtKB-ARBA"/>
</dbReference>
<protein>
    <submittedName>
        <fullName evidence="18">Fatty acid oxidation complex subunit alpha</fullName>
    </submittedName>
</protein>
<evidence type="ECO:0000256" key="1">
    <source>
        <dbReference type="ARBA" id="ARBA00004275"/>
    </source>
</evidence>
<evidence type="ECO:0000259" key="16">
    <source>
        <dbReference type="Pfam" id="PF00725"/>
    </source>
</evidence>
<evidence type="ECO:0000256" key="9">
    <source>
        <dbReference type="ARBA" id="ARBA00023098"/>
    </source>
</evidence>
<dbReference type="Pfam" id="PF00725">
    <property type="entry name" value="3HCDH"/>
    <property type="match status" value="1"/>
</dbReference>
<dbReference type="PANTHER" id="PTHR23309:SF49">
    <property type="entry name" value="PEROXISOMAL BIFUNCTIONAL ENZYME"/>
    <property type="match status" value="1"/>
</dbReference>
<comment type="catalytic activity">
    <reaction evidence="14">
        <text>a (3S)-3-hydroxyacyl-CoA + NAD(+) = a 3-oxoacyl-CoA + NADH + H(+)</text>
        <dbReference type="Rhea" id="RHEA:22432"/>
        <dbReference type="ChEBI" id="CHEBI:15378"/>
        <dbReference type="ChEBI" id="CHEBI:57318"/>
        <dbReference type="ChEBI" id="CHEBI:57540"/>
        <dbReference type="ChEBI" id="CHEBI:57945"/>
        <dbReference type="ChEBI" id="CHEBI:90726"/>
        <dbReference type="EC" id="1.1.1.35"/>
    </reaction>
</comment>
<dbReference type="CDD" id="cd06558">
    <property type="entry name" value="crotonase-like"/>
    <property type="match status" value="1"/>
</dbReference>
<keyword evidence="7" id="KW-0560">Oxidoreductase</keyword>
<evidence type="ECO:0000256" key="15">
    <source>
        <dbReference type="RuleBase" id="RU003707"/>
    </source>
</evidence>
<proteinExistence type="inferred from homology"/>
<dbReference type="OrthoDB" id="9771883at2"/>
<keyword evidence="12" id="KW-0456">Lyase</keyword>
<sequence>MSETVSVSKDGEIAIVTVDNPPVNAVGLSVRQGLWDAIPALEADDSVRAAVLICAGRTFIAGADIREFDGGALDPWLPEIVDRMHASTKPWVAAIHGTALGGGLETALGAHYRVALASAKVGLPEVALGIIPGAGGTQRTPRLTCAAAAVKLVTSGAPISAAEAQDAGLIDRIVDDLLPDAVAFARSIMDQPVPRLDPAPAPTDLTPADWDELRQTVQKKAKGQLSPVRGLDAVRIAFELPLSEGMDRERDIFLELKETDQSKALRHAFFAERAVAKPAALKGAKPRQLERVAIVGGGLMGSGIATAALTAGLIVTIIEQTMDAAEQAKGRVAANLESGVRKGRMSEDQRDALLGKLRVTNSYHGADGADLCIEAVFEDADTKRAVFEQLAQIAGPDAILATNTSYIDPVSFTDAVPNPGRVMGLHFFSPAHIMRLVEVVRTPQTEPEVLATGFALAKKMRKVAVLSGVCDGFIGNRILGAYGRMAGYLLEDGASPQQIDAAMKRFGMPMGPFEMFDMAGLQIGYANRKREAATRPADQRYSRVPDLIVEQGWLGQKTKQGYYRYEDGSRTAIPSEEFNALLEAERGARNITPRDISDEEIVASLHAVQVNEAAMILAEGVAERPLDIDIVKLMGYGYPRWRGGPMMEADRLGTDRVLATMQQIAETDPGSWSVAPLLSRLGAEATPFSSLN</sequence>
<dbReference type="InterPro" id="IPR006176">
    <property type="entry name" value="3-OHacyl-CoA_DH_NAD-bd"/>
</dbReference>
<keyword evidence="10" id="KW-0576">Peroxisome</keyword>
<dbReference type="Pfam" id="PF02737">
    <property type="entry name" value="3HCDH_N"/>
    <property type="match status" value="1"/>
</dbReference>
<dbReference type="InterPro" id="IPR018376">
    <property type="entry name" value="Enoyl-CoA_hyd/isom_CS"/>
</dbReference>
<evidence type="ECO:0000256" key="14">
    <source>
        <dbReference type="ARBA" id="ARBA00049556"/>
    </source>
</evidence>
<feature type="domain" description="3-hydroxyacyl-CoA dehydrogenase C-terminal" evidence="16">
    <location>
        <begin position="472"/>
        <end position="565"/>
    </location>
</feature>
<dbReference type="GO" id="GO:0006635">
    <property type="term" value="P:fatty acid beta-oxidation"/>
    <property type="evidence" value="ECO:0007669"/>
    <property type="project" value="UniProtKB-UniPathway"/>
</dbReference>
<name>A0A2R8A6H5_9RHOB</name>
<evidence type="ECO:0000313" key="18">
    <source>
        <dbReference type="EMBL" id="SPF27825.1"/>
    </source>
</evidence>
<organism evidence="18 19">
    <name type="scientific">Pontivivens insulae</name>
    <dbReference type="NCBI Taxonomy" id="1639689"/>
    <lineage>
        <taxon>Bacteria</taxon>
        <taxon>Pseudomonadati</taxon>
        <taxon>Pseudomonadota</taxon>
        <taxon>Alphaproteobacteria</taxon>
        <taxon>Rhodobacterales</taxon>
        <taxon>Paracoccaceae</taxon>
        <taxon>Pontivivens</taxon>
    </lineage>
</organism>
<dbReference type="PANTHER" id="PTHR23309">
    <property type="entry name" value="3-HYDROXYACYL-COA DEHYROGENASE"/>
    <property type="match status" value="1"/>
</dbReference>
<keyword evidence="6" id="KW-0442">Lipid degradation</keyword>
<evidence type="ECO:0000256" key="11">
    <source>
        <dbReference type="ARBA" id="ARBA00023235"/>
    </source>
</evidence>
<evidence type="ECO:0000256" key="4">
    <source>
        <dbReference type="ARBA" id="ARBA00011245"/>
    </source>
</evidence>
<evidence type="ECO:0000259" key="17">
    <source>
        <dbReference type="Pfam" id="PF02737"/>
    </source>
</evidence>
<evidence type="ECO:0000256" key="13">
    <source>
        <dbReference type="ARBA" id="ARBA00023268"/>
    </source>
</evidence>
<dbReference type="SUPFAM" id="SSF48179">
    <property type="entry name" value="6-phosphogluconate dehydrogenase C-terminal domain-like"/>
    <property type="match status" value="2"/>
</dbReference>
<keyword evidence="5" id="KW-0276">Fatty acid metabolism</keyword>
<accession>A0A2R8A6H5</accession>
<evidence type="ECO:0000256" key="5">
    <source>
        <dbReference type="ARBA" id="ARBA00022832"/>
    </source>
</evidence>
<dbReference type="RefSeq" id="WP_108781450.1">
    <property type="nucleotide sequence ID" value="NZ_OMKW01000001.1"/>
</dbReference>
<reference evidence="18 19" key="1">
    <citation type="submission" date="2018-03" db="EMBL/GenBank/DDBJ databases">
        <authorList>
            <person name="Keele B.F."/>
        </authorList>
    </citation>
    <scope>NUCLEOTIDE SEQUENCE [LARGE SCALE GENOMIC DNA]</scope>
    <source>
        <strain evidence="18 19">CeCT 8812</strain>
    </source>
</reference>
<evidence type="ECO:0000313" key="19">
    <source>
        <dbReference type="Proteomes" id="UP000244932"/>
    </source>
</evidence>
<evidence type="ECO:0000256" key="8">
    <source>
        <dbReference type="ARBA" id="ARBA00023027"/>
    </source>
</evidence>
<dbReference type="Proteomes" id="UP000244932">
    <property type="component" value="Unassembled WGS sequence"/>
</dbReference>
<keyword evidence="11" id="KW-0413">Isomerase</keyword>
<keyword evidence="8" id="KW-0520">NAD</keyword>
<evidence type="ECO:0000256" key="7">
    <source>
        <dbReference type="ARBA" id="ARBA00023002"/>
    </source>
</evidence>
<dbReference type="AlphaFoldDB" id="A0A2R8A6H5"/>
<evidence type="ECO:0000256" key="2">
    <source>
        <dbReference type="ARBA" id="ARBA00005005"/>
    </source>
</evidence>
<feature type="domain" description="3-hydroxyacyl-CoA dehydrogenase NAD binding" evidence="17">
    <location>
        <begin position="292"/>
        <end position="466"/>
    </location>
</feature>
<comment type="similarity">
    <text evidence="3">In the N-terminal section; belongs to the enoyl-CoA hydratase/isomerase family.</text>
</comment>
<dbReference type="GO" id="GO:0016853">
    <property type="term" value="F:isomerase activity"/>
    <property type="evidence" value="ECO:0007669"/>
    <property type="project" value="UniProtKB-KW"/>
</dbReference>
<dbReference type="Gene3D" id="3.90.226.10">
    <property type="entry name" value="2-enoyl-CoA Hydratase, Chain A, domain 1"/>
    <property type="match status" value="1"/>
</dbReference>
<dbReference type="GO" id="GO:0070403">
    <property type="term" value="F:NAD+ binding"/>
    <property type="evidence" value="ECO:0007669"/>
    <property type="project" value="InterPro"/>
</dbReference>
<dbReference type="SUPFAM" id="SSF52096">
    <property type="entry name" value="ClpP/crotonase"/>
    <property type="match status" value="1"/>
</dbReference>